<dbReference type="STRING" id="1129793.GPLA_3004"/>
<dbReference type="AlphaFoldDB" id="K6ZUD9"/>
<comment type="similarity">
    <text evidence="2">Belongs to the ACC deaminase/D-cysteine desulfhydrase family.</text>
</comment>
<dbReference type="Gene3D" id="3.40.50.1100">
    <property type="match status" value="2"/>
</dbReference>
<dbReference type="Proteomes" id="UP000006322">
    <property type="component" value="Unassembled WGS sequence"/>
</dbReference>
<dbReference type="GO" id="GO:0019148">
    <property type="term" value="F:D-cysteine desulfhydrase activity"/>
    <property type="evidence" value="ECO:0007669"/>
    <property type="project" value="TreeGrafter"/>
</dbReference>
<evidence type="ECO:0000256" key="4">
    <source>
        <dbReference type="PIRSR" id="PIRSR006278-1"/>
    </source>
</evidence>
<dbReference type="EMBL" id="BAER01000075">
    <property type="protein sequence ID" value="GAC33897.1"/>
    <property type="molecule type" value="Genomic_DNA"/>
</dbReference>
<protein>
    <submittedName>
        <fullName evidence="7">1-aminocyclopropane-1-carboxylate deaminase</fullName>
        <ecNumber evidence="7">3.5.99.7</ecNumber>
    </submittedName>
</protein>
<dbReference type="Pfam" id="PF00291">
    <property type="entry name" value="PALP"/>
    <property type="match status" value="1"/>
</dbReference>
<gene>
    <name evidence="7" type="ORF">GPLA_3004</name>
</gene>
<keyword evidence="8" id="KW-1185">Reference proteome</keyword>
<evidence type="ECO:0000259" key="6">
    <source>
        <dbReference type="Pfam" id="PF00291"/>
    </source>
</evidence>
<dbReference type="InterPro" id="IPR001926">
    <property type="entry name" value="TrpB-like_PALP"/>
</dbReference>
<dbReference type="EC" id="3.5.99.7" evidence="7"/>
<evidence type="ECO:0000256" key="5">
    <source>
        <dbReference type="PIRSR" id="PIRSR006278-2"/>
    </source>
</evidence>
<name>K6ZUD9_9ALTE</name>
<dbReference type="PIRSF" id="PIRSF006278">
    <property type="entry name" value="ACCD_DCysDesulf"/>
    <property type="match status" value="1"/>
</dbReference>
<dbReference type="InterPro" id="IPR027278">
    <property type="entry name" value="ACCD_DCysDesulf"/>
</dbReference>
<evidence type="ECO:0000256" key="3">
    <source>
        <dbReference type="ARBA" id="ARBA00022898"/>
    </source>
</evidence>
<proteinExistence type="inferred from homology"/>
<organism evidence="7 8">
    <name type="scientific">Paraglaciecola polaris LMG 21857</name>
    <dbReference type="NCBI Taxonomy" id="1129793"/>
    <lineage>
        <taxon>Bacteria</taxon>
        <taxon>Pseudomonadati</taxon>
        <taxon>Pseudomonadota</taxon>
        <taxon>Gammaproteobacteria</taxon>
        <taxon>Alteromonadales</taxon>
        <taxon>Alteromonadaceae</taxon>
        <taxon>Paraglaciecola</taxon>
    </lineage>
</organism>
<evidence type="ECO:0000313" key="7">
    <source>
        <dbReference type="EMBL" id="GAC33897.1"/>
    </source>
</evidence>
<evidence type="ECO:0000313" key="8">
    <source>
        <dbReference type="Proteomes" id="UP000006322"/>
    </source>
</evidence>
<dbReference type="InterPro" id="IPR036052">
    <property type="entry name" value="TrpB-like_PALP_sf"/>
</dbReference>
<dbReference type="PANTHER" id="PTHR43780:SF2">
    <property type="entry name" value="1-AMINOCYCLOPROPANE-1-CARBOXYLATE DEAMINASE-RELATED"/>
    <property type="match status" value="1"/>
</dbReference>
<accession>K6ZUD9</accession>
<feature type="active site" description="Nucleophile" evidence="4">
    <location>
        <position position="78"/>
    </location>
</feature>
<comment type="cofactor">
    <cofactor evidence="1">
        <name>pyridoxal 5'-phosphate</name>
        <dbReference type="ChEBI" id="CHEBI:597326"/>
    </cofactor>
</comment>
<feature type="modified residue" description="N6-(pyridoxal phosphate)lysine" evidence="5">
    <location>
        <position position="51"/>
    </location>
</feature>
<feature type="domain" description="Tryptophan synthase beta chain-like PALP" evidence="6">
    <location>
        <begin position="31"/>
        <end position="306"/>
    </location>
</feature>
<dbReference type="RefSeq" id="WP_007105664.1">
    <property type="nucleotide sequence ID" value="NZ_BAER01000075.1"/>
</dbReference>
<dbReference type="GO" id="GO:0008660">
    <property type="term" value="F:1-aminocyclopropane-1-carboxylate deaminase activity"/>
    <property type="evidence" value="ECO:0007669"/>
    <property type="project" value="UniProtKB-EC"/>
</dbReference>
<evidence type="ECO:0000256" key="2">
    <source>
        <dbReference type="ARBA" id="ARBA00008639"/>
    </source>
</evidence>
<evidence type="ECO:0000256" key="1">
    <source>
        <dbReference type="ARBA" id="ARBA00001933"/>
    </source>
</evidence>
<dbReference type="PANTHER" id="PTHR43780">
    <property type="entry name" value="1-AMINOCYCLOPROPANE-1-CARBOXYLATE DEAMINASE-RELATED"/>
    <property type="match status" value="1"/>
</dbReference>
<reference evidence="8" key="1">
    <citation type="journal article" date="2014" name="Environ. Microbiol.">
        <title>Comparative genomics of the marine bacterial genus Glaciecola reveals the high degree of genomic diversity and genomic characteristic for cold adaptation.</title>
        <authorList>
            <person name="Qin Q.L."/>
            <person name="Xie B.B."/>
            <person name="Yu Y."/>
            <person name="Shu Y.L."/>
            <person name="Rong J.C."/>
            <person name="Zhang Y.J."/>
            <person name="Zhao D.L."/>
            <person name="Chen X.L."/>
            <person name="Zhang X.Y."/>
            <person name="Chen B."/>
            <person name="Zhou B.C."/>
            <person name="Zhang Y.Z."/>
        </authorList>
    </citation>
    <scope>NUCLEOTIDE SEQUENCE [LARGE SCALE GENOMIC DNA]</scope>
    <source>
        <strain evidence="8">LMG 21857</strain>
    </source>
</reference>
<keyword evidence="3 5" id="KW-0663">Pyridoxal phosphate</keyword>
<sequence>MPDIVNSSYPSLNFNLPSAEQKITPAWQNAERTNLWVKRDDCIHPIVSGNKWRKLRYAIQYIVENKIQHIVSFGGGYSNHLHALGYACKILDIKLTAIVRGHYQLDKLTPMLQDLVDWQVDLQFVDRKTYQLRDQTDYLSSLSLRYSQAFIIPEGGSSHFALGGVADIIHELTQDYDYILAPVGSGGTLAGLIHGTAMQPVDHQAQILGIGVLKGQGYLEELVTNLLASAHQSIAQLPKWSIDHHFHFNGYAKATDQLHAFCQDVQQDVSIPIEPVYSGKLFWAAKELIAQQAFPNGSKILLLHTGGLQGLRNT</sequence>
<keyword evidence="7" id="KW-0378">Hydrolase</keyword>
<dbReference type="SUPFAM" id="SSF53686">
    <property type="entry name" value="Tryptophan synthase beta subunit-like PLP-dependent enzymes"/>
    <property type="match status" value="1"/>
</dbReference>
<comment type="caution">
    <text evidence="7">The sequence shown here is derived from an EMBL/GenBank/DDBJ whole genome shotgun (WGS) entry which is preliminary data.</text>
</comment>